<name>X1NFF2_9ZZZZ</name>
<proteinExistence type="predicted"/>
<organism evidence="1">
    <name type="scientific">marine sediment metagenome</name>
    <dbReference type="NCBI Taxonomy" id="412755"/>
    <lineage>
        <taxon>unclassified sequences</taxon>
        <taxon>metagenomes</taxon>
        <taxon>ecological metagenomes</taxon>
    </lineage>
</organism>
<protein>
    <submittedName>
        <fullName evidence="1">Uncharacterized protein</fullName>
    </submittedName>
</protein>
<comment type="caution">
    <text evidence="1">The sequence shown here is derived from an EMBL/GenBank/DDBJ whole genome shotgun (WGS) entry which is preliminary data.</text>
</comment>
<dbReference type="EMBL" id="BARV01017631">
    <property type="protein sequence ID" value="GAI25500.1"/>
    <property type="molecule type" value="Genomic_DNA"/>
</dbReference>
<dbReference type="AlphaFoldDB" id="X1NFF2"/>
<evidence type="ECO:0000313" key="1">
    <source>
        <dbReference type="EMBL" id="GAI25500.1"/>
    </source>
</evidence>
<gene>
    <name evidence="1" type="ORF">S06H3_29998</name>
</gene>
<accession>X1NFF2</accession>
<reference evidence="1" key="1">
    <citation type="journal article" date="2014" name="Front. Microbiol.">
        <title>High frequency of phylogenetically diverse reductive dehalogenase-homologous genes in deep subseafloor sedimentary metagenomes.</title>
        <authorList>
            <person name="Kawai M."/>
            <person name="Futagami T."/>
            <person name="Toyoda A."/>
            <person name="Takaki Y."/>
            <person name="Nishi S."/>
            <person name="Hori S."/>
            <person name="Arai W."/>
            <person name="Tsubouchi T."/>
            <person name="Morono Y."/>
            <person name="Uchiyama I."/>
            <person name="Ito T."/>
            <person name="Fujiyama A."/>
            <person name="Inagaki F."/>
            <person name="Takami H."/>
        </authorList>
    </citation>
    <scope>NUCLEOTIDE SEQUENCE</scope>
    <source>
        <strain evidence="1">Expedition CK06-06</strain>
    </source>
</reference>
<feature type="non-terminal residue" evidence="1">
    <location>
        <position position="1"/>
    </location>
</feature>
<sequence>LTLFEFTLAASLSKTIDFGISQITDTIVDDVIQLPSRFLLTAGMYLRFAVTNGQPEDAFTFNGKYVEWID</sequence>